<dbReference type="Proteomes" id="UP000597762">
    <property type="component" value="Unassembled WGS sequence"/>
</dbReference>
<evidence type="ECO:0000256" key="1">
    <source>
        <dbReference type="PROSITE-ProRule" id="PRU00285"/>
    </source>
</evidence>
<evidence type="ECO:0000256" key="2">
    <source>
        <dbReference type="RuleBase" id="RU003616"/>
    </source>
</evidence>
<dbReference type="CDD" id="cd06526">
    <property type="entry name" value="metazoan_ACD"/>
    <property type="match status" value="1"/>
</dbReference>
<protein>
    <recommendedName>
        <fullName evidence="3">SHSP domain-containing protein</fullName>
    </recommendedName>
</protein>
<dbReference type="GO" id="GO:0051082">
    <property type="term" value="F:unfolded protein binding"/>
    <property type="evidence" value="ECO:0007669"/>
    <property type="project" value="TreeGrafter"/>
</dbReference>
<dbReference type="GO" id="GO:0005634">
    <property type="term" value="C:nucleus"/>
    <property type="evidence" value="ECO:0007669"/>
    <property type="project" value="TreeGrafter"/>
</dbReference>
<dbReference type="SUPFAM" id="SSF49764">
    <property type="entry name" value="HSP20-like chaperones"/>
    <property type="match status" value="1"/>
</dbReference>
<dbReference type="InterPro" id="IPR002068">
    <property type="entry name" value="A-crystallin/Hsp20_dom"/>
</dbReference>
<dbReference type="GO" id="GO:0005737">
    <property type="term" value="C:cytoplasm"/>
    <property type="evidence" value="ECO:0007669"/>
    <property type="project" value="TreeGrafter"/>
</dbReference>
<dbReference type="Gene3D" id="2.60.40.790">
    <property type="match status" value="1"/>
</dbReference>
<gene>
    <name evidence="4" type="ORF">SPHA_21605</name>
</gene>
<comment type="caution">
    <text evidence="4">The sequence shown here is derived from an EMBL/GenBank/DDBJ whole genome shotgun (WGS) entry which is preliminary data.</text>
</comment>
<evidence type="ECO:0000313" key="5">
    <source>
        <dbReference type="Proteomes" id="UP000597762"/>
    </source>
</evidence>
<dbReference type="OrthoDB" id="10060792at2759"/>
<dbReference type="EMBL" id="CAHIKZ030000792">
    <property type="protein sequence ID" value="CAE1238976.1"/>
    <property type="molecule type" value="Genomic_DNA"/>
</dbReference>
<dbReference type="GO" id="GO:0042026">
    <property type="term" value="P:protein refolding"/>
    <property type="evidence" value="ECO:0007669"/>
    <property type="project" value="TreeGrafter"/>
</dbReference>
<dbReference type="PRINTS" id="PR00299">
    <property type="entry name" value="ACRYSTALLIN"/>
</dbReference>
<feature type="domain" description="SHSP" evidence="3">
    <location>
        <begin position="36"/>
        <end position="145"/>
    </location>
</feature>
<name>A0A812BRK5_ACAPH</name>
<accession>A0A812BRK5</accession>
<sequence>MYRDMEEEFKAFDSELGHIQNNLFQLAPIDTETMQSSLLKVESPIVTDSGGNKKLALRFDVSNFKPDEIEVKTKENVLYVHAKHEENTPDKKVFREFSKQYSLPKSVDPAKLKSMLTKDGVLHIEAPAPEAIAPKPEPVPPTLLSLSLSLFLSLSLSLSACYKEGRVSLSCSFFLSLCFRFLSLLLLFSLASHLSARISPAYPLVTVKIVFFSF</sequence>
<dbReference type="InterPro" id="IPR008978">
    <property type="entry name" value="HSP20-like_chaperone"/>
</dbReference>
<evidence type="ECO:0000259" key="3">
    <source>
        <dbReference type="PROSITE" id="PS01031"/>
    </source>
</evidence>
<dbReference type="PANTHER" id="PTHR45640">
    <property type="entry name" value="HEAT SHOCK PROTEIN HSP-12.2-RELATED"/>
    <property type="match status" value="1"/>
</dbReference>
<dbReference type="PANTHER" id="PTHR45640:SF26">
    <property type="entry name" value="RE23625P"/>
    <property type="match status" value="1"/>
</dbReference>
<dbReference type="InterPro" id="IPR001436">
    <property type="entry name" value="Alpha-crystallin/sHSP_animal"/>
</dbReference>
<proteinExistence type="inferred from homology"/>
<evidence type="ECO:0000313" key="4">
    <source>
        <dbReference type="EMBL" id="CAE1238976.1"/>
    </source>
</evidence>
<organism evidence="4 5">
    <name type="scientific">Acanthosepion pharaonis</name>
    <name type="common">Pharaoh cuttlefish</name>
    <name type="synonym">Sepia pharaonis</name>
    <dbReference type="NCBI Taxonomy" id="158019"/>
    <lineage>
        <taxon>Eukaryota</taxon>
        <taxon>Metazoa</taxon>
        <taxon>Spiralia</taxon>
        <taxon>Lophotrochozoa</taxon>
        <taxon>Mollusca</taxon>
        <taxon>Cephalopoda</taxon>
        <taxon>Coleoidea</taxon>
        <taxon>Decapodiformes</taxon>
        <taxon>Sepiida</taxon>
        <taxon>Sepiina</taxon>
        <taxon>Sepiidae</taxon>
        <taxon>Acanthosepion</taxon>
    </lineage>
</organism>
<dbReference type="Pfam" id="PF00011">
    <property type="entry name" value="HSP20"/>
    <property type="match status" value="1"/>
</dbReference>
<comment type="similarity">
    <text evidence="1 2">Belongs to the small heat shock protein (HSP20) family.</text>
</comment>
<keyword evidence="5" id="KW-1185">Reference proteome</keyword>
<reference evidence="4" key="1">
    <citation type="submission" date="2021-01" db="EMBL/GenBank/DDBJ databases">
        <authorList>
            <person name="Li R."/>
            <person name="Bekaert M."/>
        </authorList>
    </citation>
    <scope>NUCLEOTIDE SEQUENCE</scope>
    <source>
        <strain evidence="4">Farmed</strain>
    </source>
</reference>
<dbReference type="AlphaFoldDB" id="A0A812BRK5"/>
<dbReference type="PROSITE" id="PS01031">
    <property type="entry name" value="SHSP"/>
    <property type="match status" value="1"/>
</dbReference>
<dbReference type="GO" id="GO:0009408">
    <property type="term" value="P:response to heat"/>
    <property type="evidence" value="ECO:0007669"/>
    <property type="project" value="TreeGrafter"/>
</dbReference>